<accession>A0A7V2ZKH6</accession>
<dbReference type="PANTHER" id="PTHR18964">
    <property type="entry name" value="ROK (REPRESSOR, ORF, KINASE) FAMILY"/>
    <property type="match status" value="1"/>
</dbReference>
<dbReference type="Gene3D" id="1.10.10.10">
    <property type="entry name" value="Winged helix-like DNA-binding domain superfamily/Winged helix DNA-binding domain"/>
    <property type="match status" value="1"/>
</dbReference>
<comment type="similarity">
    <text evidence="1">Belongs to the ROK (NagC/XylR) family.</text>
</comment>
<dbReference type="PROSITE" id="PS01125">
    <property type="entry name" value="ROK"/>
    <property type="match status" value="1"/>
</dbReference>
<dbReference type="InterPro" id="IPR000600">
    <property type="entry name" value="ROK"/>
</dbReference>
<dbReference type="InterPro" id="IPR049874">
    <property type="entry name" value="ROK_cs"/>
</dbReference>
<dbReference type="InterPro" id="IPR036390">
    <property type="entry name" value="WH_DNA-bd_sf"/>
</dbReference>
<organism evidence="2">
    <name type="scientific">Ignavibacterium album</name>
    <dbReference type="NCBI Taxonomy" id="591197"/>
    <lineage>
        <taxon>Bacteria</taxon>
        <taxon>Pseudomonadati</taxon>
        <taxon>Ignavibacteriota</taxon>
        <taxon>Ignavibacteria</taxon>
        <taxon>Ignavibacteriales</taxon>
        <taxon>Ignavibacteriaceae</taxon>
        <taxon>Ignavibacterium</taxon>
    </lineage>
</organism>
<dbReference type="EMBL" id="DSUJ01000008">
    <property type="protein sequence ID" value="HFI91657.1"/>
    <property type="molecule type" value="Genomic_DNA"/>
</dbReference>
<proteinExistence type="inferred from homology"/>
<dbReference type="PANTHER" id="PTHR18964:SF149">
    <property type="entry name" value="BIFUNCTIONAL UDP-N-ACETYLGLUCOSAMINE 2-EPIMERASE_N-ACETYLMANNOSAMINE KINASE"/>
    <property type="match status" value="1"/>
</dbReference>
<dbReference type="InterPro" id="IPR043129">
    <property type="entry name" value="ATPase_NBD"/>
</dbReference>
<sequence>MGKVRKKIQIRKNLVLKTLLNEKVQSLPELKNHTGISLPVLINIVKQLKKENLVVQVKEKEKLGAGRPPQIFKLNKNGGYIIGIDIGRTFTNFLLLDLELNIVEERRESTFPLDDANLFLDKIYSEVKSIISAAKVAWSHILGIGVAIPGIVRGQEGISETYLKFKDQSVRDAFTKKFKKPVHIEHDAKAMALGELWMGKAKGYQNVLCLNLGWGVGLGIIVDGKIYYGKDGFAGEFGHIQVVPDGELCYCGKYGCLETVASGKALTRIARNKILNGEKSILTKSDDFDINKLDARSILEAANKGDQFSIDLLESTGKYLGLGIGYLINIFNPEKIIFGGGITVANPYLLDSIISTAMKHSLTHINKNIQFEVSSLGFKAGAIGVAMLAVRDLFEVDHLNPTAYV</sequence>
<dbReference type="Pfam" id="PF00480">
    <property type="entry name" value="ROK"/>
    <property type="match status" value="1"/>
</dbReference>
<dbReference type="InterPro" id="IPR036388">
    <property type="entry name" value="WH-like_DNA-bd_sf"/>
</dbReference>
<evidence type="ECO:0000313" key="2">
    <source>
        <dbReference type="EMBL" id="HFI91657.1"/>
    </source>
</evidence>
<gene>
    <name evidence="2" type="ORF">ENS31_09060</name>
</gene>
<evidence type="ECO:0000256" key="1">
    <source>
        <dbReference type="ARBA" id="ARBA00006479"/>
    </source>
</evidence>
<comment type="caution">
    <text evidence="2">The sequence shown here is derived from an EMBL/GenBank/DDBJ whole genome shotgun (WGS) entry which is preliminary data.</text>
</comment>
<reference evidence="2" key="1">
    <citation type="journal article" date="2020" name="mSystems">
        <title>Genome- and Community-Level Interaction Insights into Carbon Utilization and Element Cycling Functions of Hydrothermarchaeota in Hydrothermal Sediment.</title>
        <authorList>
            <person name="Zhou Z."/>
            <person name="Liu Y."/>
            <person name="Xu W."/>
            <person name="Pan J."/>
            <person name="Luo Z.H."/>
            <person name="Li M."/>
        </authorList>
    </citation>
    <scope>NUCLEOTIDE SEQUENCE [LARGE SCALE GENOMIC DNA]</scope>
    <source>
        <strain evidence="2">SpSt-479</strain>
    </source>
</reference>
<dbReference type="SUPFAM" id="SSF46785">
    <property type="entry name" value="Winged helix' DNA-binding domain"/>
    <property type="match status" value="1"/>
</dbReference>
<dbReference type="Gene3D" id="3.30.420.40">
    <property type="match status" value="2"/>
</dbReference>
<protein>
    <submittedName>
        <fullName evidence="2">ROK family protein</fullName>
    </submittedName>
</protein>
<dbReference type="AlphaFoldDB" id="A0A7V2ZKH6"/>
<name>A0A7V2ZKH6_9BACT</name>
<dbReference type="SUPFAM" id="SSF53067">
    <property type="entry name" value="Actin-like ATPase domain"/>
    <property type="match status" value="1"/>
</dbReference>